<sequence>MTKEYQTIQFTRCYYNALVGTNVMMPKNDEPRRISVLPGSRIKIHRRDRTPVKFRYPVSIRWCIPYLSFVLS</sequence>
<evidence type="ECO:0000313" key="2">
    <source>
        <dbReference type="Proteomes" id="UP000054324"/>
    </source>
</evidence>
<name>A0A074ZZT1_OPIVI</name>
<dbReference type="KEGG" id="ovi:T265_04414"/>
<accession>A0A074ZZT1</accession>
<dbReference type="AlphaFoldDB" id="A0A074ZZT1"/>
<dbReference type="CTD" id="20318596"/>
<organism evidence="1 2">
    <name type="scientific">Opisthorchis viverrini</name>
    <name type="common">Southeast Asian liver fluke</name>
    <dbReference type="NCBI Taxonomy" id="6198"/>
    <lineage>
        <taxon>Eukaryota</taxon>
        <taxon>Metazoa</taxon>
        <taxon>Spiralia</taxon>
        <taxon>Lophotrochozoa</taxon>
        <taxon>Platyhelminthes</taxon>
        <taxon>Trematoda</taxon>
        <taxon>Digenea</taxon>
        <taxon>Opisthorchiida</taxon>
        <taxon>Opisthorchiata</taxon>
        <taxon>Opisthorchiidae</taxon>
        <taxon>Opisthorchis</taxon>
    </lineage>
</organism>
<proteinExistence type="predicted"/>
<dbReference type="EMBL" id="KL596691">
    <property type="protein sequence ID" value="KER28805.1"/>
    <property type="molecule type" value="Genomic_DNA"/>
</dbReference>
<reference evidence="1 2" key="1">
    <citation type="submission" date="2013-11" db="EMBL/GenBank/DDBJ databases">
        <title>Opisthorchis viverrini - life in the bile duct.</title>
        <authorList>
            <person name="Young N.D."/>
            <person name="Nagarajan N."/>
            <person name="Lin S.J."/>
            <person name="Korhonen P.K."/>
            <person name="Jex A.R."/>
            <person name="Hall R.S."/>
            <person name="Safavi-Hemami H."/>
            <person name="Kaewkong W."/>
            <person name="Bertrand D."/>
            <person name="Gao S."/>
            <person name="Seet Q."/>
            <person name="Wongkham S."/>
            <person name="Teh B.T."/>
            <person name="Wongkham C."/>
            <person name="Intapan P.M."/>
            <person name="Maleewong W."/>
            <person name="Yang X."/>
            <person name="Hu M."/>
            <person name="Wang Z."/>
            <person name="Hofmann A."/>
            <person name="Sternberg P.W."/>
            <person name="Tan P."/>
            <person name="Wang J."/>
            <person name="Gasser R.B."/>
        </authorList>
    </citation>
    <scope>NUCLEOTIDE SEQUENCE [LARGE SCALE GENOMIC DNA]</scope>
</reference>
<dbReference type="RefSeq" id="XP_009167423.1">
    <property type="nucleotide sequence ID" value="XM_009169159.1"/>
</dbReference>
<evidence type="ECO:0000313" key="1">
    <source>
        <dbReference type="EMBL" id="KER28805.1"/>
    </source>
</evidence>
<protein>
    <submittedName>
        <fullName evidence="1">Uncharacterized protein</fullName>
    </submittedName>
</protein>
<dbReference type="Proteomes" id="UP000054324">
    <property type="component" value="Unassembled WGS sequence"/>
</dbReference>
<dbReference type="GeneID" id="20318596"/>
<gene>
    <name evidence="1" type="ORF">T265_04414</name>
</gene>
<keyword evidence="2" id="KW-1185">Reference proteome</keyword>